<dbReference type="InterPro" id="IPR011250">
    <property type="entry name" value="OMP/PagP_B-barrel"/>
</dbReference>
<evidence type="ECO:0000313" key="2">
    <source>
        <dbReference type="Proteomes" id="UP001138540"/>
    </source>
</evidence>
<dbReference type="RefSeq" id="WP_184150553.1">
    <property type="nucleotide sequence ID" value="NZ_JACHKA010000001.1"/>
</dbReference>
<protein>
    <recommendedName>
        <fullName evidence="3">Transferrin-binding protein B C-lobe/N-lobe beta barrel domain-containing protein</fullName>
    </recommendedName>
</protein>
<name>A0ABR6NCU1_9SPHN</name>
<comment type="caution">
    <text evidence="1">The sequence shown here is derived from an EMBL/GenBank/DDBJ whole genome shotgun (WGS) entry which is preliminary data.</text>
</comment>
<dbReference type="SUPFAM" id="SSF56925">
    <property type="entry name" value="OMPA-like"/>
    <property type="match status" value="2"/>
</dbReference>
<dbReference type="Proteomes" id="UP001138540">
    <property type="component" value="Unassembled WGS sequence"/>
</dbReference>
<sequence length="519" mass="54079">MENGQAASGALTIAYDAGSRSYTISTAGRSATFAPADLVESGSPDFISFEKLGTTSEALTLTRPGTSGALTYRYVGGGAWERATVSGDQLDFSYDPFTYGIETPDTSLARTGTGVYAVSLVGARAMEAPYAMAGSGTLQVDFLSGSLASSGVLTSIDVGTGLIKGIGVYFGEASLSSTANNFSGDFFMDDGTRFTGGWAGRFYGPEAEEVGAAWHLTSADGQVAAGYMLGRQDGTIEPVNWTLTPLVFDQGFAHRFSELSFTDLGGGRSADNAELLRSDAYLGYDADTATYRYLDTARGIDMDFSPAQLVAAETDARLAVYSFTGSDGLTYRLTLNQPGAGNPAIQLSYASFGRWERAQASASDRIDRWFTWGIRTNGFQIPSGTGEFAGIIQGTAARFRGGPVYALSGTSNFSMDFAGGTFTGSLNPIGTSLSDGATRDFGTFAFARGAIDLDAGLTADIVNNNNAYLGFFEGALYGPRATEVAGSFGMQTENTDSGGAGSSNAAYLSGVIVGTRTGN</sequence>
<dbReference type="Gene3D" id="2.40.160.90">
    <property type="match status" value="2"/>
</dbReference>
<evidence type="ECO:0000313" key="1">
    <source>
        <dbReference type="EMBL" id="MBB5984876.1"/>
    </source>
</evidence>
<organism evidence="1 2">
    <name type="scientific">Sphingobium lignivorans</name>
    <dbReference type="NCBI Taxonomy" id="2735886"/>
    <lineage>
        <taxon>Bacteria</taxon>
        <taxon>Pseudomonadati</taxon>
        <taxon>Pseudomonadota</taxon>
        <taxon>Alphaproteobacteria</taxon>
        <taxon>Sphingomonadales</taxon>
        <taxon>Sphingomonadaceae</taxon>
        <taxon>Sphingobium</taxon>
    </lineage>
</organism>
<proteinExistence type="predicted"/>
<keyword evidence="2" id="KW-1185">Reference proteome</keyword>
<accession>A0ABR6NCU1</accession>
<dbReference type="EMBL" id="JACHKA010000001">
    <property type="protein sequence ID" value="MBB5984876.1"/>
    <property type="molecule type" value="Genomic_DNA"/>
</dbReference>
<evidence type="ECO:0008006" key="3">
    <source>
        <dbReference type="Google" id="ProtNLM"/>
    </source>
</evidence>
<gene>
    <name evidence="1" type="ORF">HNP60_000850</name>
</gene>
<reference evidence="1 2" key="1">
    <citation type="submission" date="2020-08" db="EMBL/GenBank/DDBJ databases">
        <title>Exploring microbial biodiversity for novel pathways involved in the catabolism of aromatic compounds derived from lignin.</title>
        <authorList>
            <person name="Elkins J."/>
        </authorList>
    </citation>
    <scope>NUCLEOTIDE SEQUENCE [LARGE SCALE GENOMIC DNA]</scope>
    <source>
        <strain evidence="1 2">B1D3A</strain>
    </source>
</reference>